<feature type="compositionally biased region" description="Low complexity" evidence="1">
    <location>
        <begin position="257"/>
        <end position="271"/>
    </location>
</feature>
<feature type="compositionally biased region" description="Acidic residues" evidence="1">
    <location>
        <begin position="648"/>
        <end position="664"/>
    </location>
</feature>
<dbReference type="Proteomes" id="UP000050791">
    <property type="component" value="Unassembled WGS sequence"/>
</dbReference>
<evidence type="ECO:0000313" key="3">
    <source>
        <dbReference type="WBParaSite" id="SMTH1_77650.1"/>
    </source>
</evidence>
<feature type="compositionally biased region" description="Polar residues" evidence="1">
    <location>
        <begin position="748"/>
        <end position="762"/>
    </location>
</feature>
<dbReference type="WBParaSite" id="SMTH1_77650.1">
    <property type="protein sequence ID" value="SMTH1_77650.1"/>
    <property type="gene ID" value="SMTH1_77650"/>
</dbReference>
<reference evidence="3" key="1">
    <citation type="submission" date="2023-11" db="UniProtKB">
        <authorList>
            <consortium name="WormBaseParasite"/>
        </authorList>
    </citation>
    <scope>IDENTIFICATION</scope>
</reference>
<sequence length="880" mass="100462">MVLAKLNEMPTLTKIDSYNDNSLELNQNMDDGDGEEEESSAITEDDPNSNSSSVHSSNVYHKCTAIRKRKDNILRRLNAKSTDSRSKWIKFSSNYKYDINFKNYLFYQNHIDQLKHSITKYPFIDHTILHKLAQRTLETNNNSSMELTHLPNHNEENNELKSIHDSFTCDWSNSNHTLVRRLNEAPIVTGPSDCQTMNNNSQLKTSITTQSDFQNRLNGLGSPIKNAWQFDLQGKETNVTEISVSPPTTNIASIATTTNTPSSQSSSLLSNVHKPSLPGPSGPGGPNVNLTADCLHPINQYNNDHNHEGKTSKLSNDLNISDQSKLSFNNRMATYRLKHPRIINKPDEKLFEKVDFVDDPISDQSTTDNSKVNQSCELEDLENGQLFVQNSYPMNTFREMNRSGSLPISSLLNLQENKHINNNHVNNCNDTNSMNVYQKNHQTDDEINCWNVNEKPVINNNNNNSPTINNEQLKEELDIEDDEQDIELVRQSMLQVILTSNTNDSNDVALLSDDMDDIYSNHSTISEIDIKLLNKQKSFNDHLNNHRKRSVSINLPIQRISKIEQQTEETTYNSYTEMNSVFRQSHKNHTIDDVTNKYDDTNDNLNHPEDITSSSGQLRNFLSRLDNVSIGCTTNTTKDEIRMMDEKNTDDEITEELEDDDDDDHGVHDITTGVNTKQNHKETLNNECQESFINICKSVHGSRLARVTEVNESDFEISEDVDDDDDDDRSLSDDDNDTDSVLDDSSETDSFSDNSFISNVSKNSHKQKMNKIYQKKGDNDYHNDRLHNNSIIKPTINNNQLGDTQFLRLEQMRADLEEELGFELLIKAYNVIQALQEDEDETITESEQIVTNVLGEEKTRIYYDRILQLVLADGAYMDDE</sequence>
<proteinExistence type="predicted"/>
<evidence type="ECO:0000313" key="2">
    <source>
        <dbReference type="Proteomes" id="UP000050791"/>
    </source>
</evidence>
<feature type="region of interest" description="Disordered" evidence="1">
    <location>
        <begin position="17"/>
        <end position="59"/>
    </location>
</feature>
<feature type="region of interest" description="Disordered" evidence="1">
    <location>
        <begin position="715"/>
        <end position="767"/>
    </location>
</feature>
<feature type="compositionally biased region" description="Low complexity" evidence="1">
    <location>
        <begin position="48"/>
        <end position="59"/>
    </location>
</feature>
<name>A0AA85BSJ1_9TREM</name>
<feature type="compositionally biased region" description="Polar residues" evidence="1">
    <location>
        <begin position="17"/>
        <end position="29"/>
    </location>
</feature>
<organism evidence="2 3">
    <name type="scientific">Schistosoma mattheei</name>
    <dbReference type="NCBI Taxonomy" id="31246"/>
    <lineage>
        <taxon>Eukaryota</taxon>
        <taxon>Metazoa</taxon>
        <taxon>Spiralia</taxon>
        <taxon>Lophotrochozoa</taxon>
        <taxon>Platyhelminthes</taxon>
        <taxon>Trematoda</taxon>
        <taxon>Digenea</taxon>
        <taxon>Strigeidida</taxon>
        <taxon>Schistosomatoidea</taxon>
        <taxon>Schistosomatidae</taxon>
        <taxon>Schistosoma</taxon>
    </lineage>
</organism>
<dbReference type="AlphaFoldDB" id="A0AA85BSJ1"/>
<feature type="compositionally biased region" description="Acidic residues" evidence="1">
    <location>
        <begin position="30"/>
        <end position="47"/>
    </location>
</feature>
<accession>A0AA85BSJ1</accession>
<protein>
    <submittedName>
        <fullName evidence="3">Uncharacterized protein</fullName>
    </submittedName>
</protein>
<feature type="region of interest" description="Disordered" evidence="1">
    <location>
        <begin position="645"/>
        <end position="666"/>
    </location>
</feature>
<feature type="region of interest" description="Disordered" evidence="1">
    <location>
        <begin position="257"/>
        <end position="285"/>
    </location>
</feature>
<evidence type="ECO:0000256" key="1">
    <source>
        <dbReference type="SAM" id="MobiDB-lite"/>
    </source>
</evidence>
<feature type="compositionally biased region" description="Acidic residues" evidence="1">
    <location>
        <begin position="715"/>
        <end position="747"/>
    </location>
</feature>